<evidence type="ECO:0000259" key="3">
    <source>
        <dbReference type="Pfam" id="PF23997"/>
    </source>
</evidence>
<dbReference type="Pfam" id="PF23997">
    <property type="entry name" value="DUF7315"/>
    <property type="match status" value="1"/>
</dbReference>
<feature type="domain" description="DUF7315" evidence="3">
    <location>
        <begin position="31"/>
        <end position="131"/>
    </location>
</feature>
<name>A0ABD6A1Q7_9EURY</name>
<keyword evidence="2" id="KW-1133">Transmembrane helix</keyword>
<feature type="compositionally biased region" description="Basic and acidic residues" evidence="1">
    <location>
        <begin position="10"/>
        <end position="28"/>
    </location>
</feature>
<reference evidence="4 5" key="1">
    <citation type="journal article" date="2019" name="Int. J. Syst. Evol. Microbiol.">
        <title>The Global Catalogue of Microorganisms (GCM) 10K type strain sequencing project: providing services to taxonomists for standard genome sequencing and annotation.</title>
        <authorList>
            <consortium name="The Broad Institute Genomics Platform"/>
            <consortium name="The Broad Institute Genome Sequencing Center for Infectious Disease"/>
            <person name="Wu L."/>
            <person name="Ma J."/>
        </authorList>
    </citation>
    <scope>NUCLEOTIDE SEQUENCE [LARGE SCALE GENOMIC DNA]</scope>
    <source>
        <strain evidence="4 5">GX21</strain>
    </source>
</reference>
<dbReference type="InterPro" id="IPR055739">
    <property type="entry name" value="DUF7315"/>
</dbReference>
<feature type="region of interest" description="Disordered" evidence="1">
    <location>
        <begin position="1"/>
        <end position="28"/>
    </location>
</feature>
<keyword evidence="2" id="KW-0472">Membrane</keyword>
<evidence type="ECO:0000313" key="5">
    <source>
        <dbReference type="Proteomes" id="UP001596434"/>
    </source>
</evidence>
<dbReference type="EMBL" id="JBHTAT010000001">
    <property type="protein sequence ID" value="MFC7256484.1"/>
    <property type="molecule type" value="Genomic_DNA"/>
</dbReference>
<dbReference type="GeneID" id="96954875"/>
<accession>A0ABD6A1Q7</accession>
<dbReference type="AlphaFoldDB" id="A0ABD6A1Q7"/>
<evidence type="ECO:0000313" key="4">
    <source>
        <dbReference type="EMBL" id="MFC7256484.1"/>
    </source>
</evidence>
<evidence type="ECO:0000256" key="1">
    <source>
        <dbReference type="SAM" id="MobiDB-lite"/>
    </source>
</evidence>
<organism evidence="4 5">
    <name type="scientific">Haloplanus litoreus</name>
    <dbReference type="NCBI Taxonomy" id="767515"/>
    <lineage>
        <taxon>Archaea</taxon>
        <taxon>Methanobacteriati</taxon>
        <taxon>Methanobacteriota</taxon>
        <taxon>Stenosarchaea group</taxon>
        <taxon>Halobacteria</taxon>
        <taxon>Halobacteriales</taxon>
        <taxon>Haloferacaceae</taxon>
        <taxon>Haloplanus</taxon>
    </lineage>
</organism>
<keyword evidence="5" id="KW-1185">Reference proteome</keyword>
<protein>
    <recommendedName>
        <fullName evidence="3">DUF7315 domain-containing protein</fullName>
    </recommendedName>
</protein>
<proteinExistence type="predicted"/>
<evidence type="ECO:0000256" key="2">
    <source>
        <dbReference type="SAM" id="Phobius"/>
    </source>
</evidence>
<keyword evidence="2" id="KW-0812">Transmembrane</keyword>
<dbReference type="RefSeq" id="WP_379705326.1">
    <property type="nucleotide sequence ID" value="NZ_JBHTAT010000001.1"/>
</dbReference>
<gene>
    <name evidence="4" type="ORF">ACFQKE_14455</name>
</gene>
<feature type="transmembrane region" description="Helical" evidence="2">
    <location>
        <begin position="90"/>
        <end position="113"/>
    </location>
</feature>
<feature type="transmembrane region" description="Helical" evidence="2">
    <location>
        <begin position="39"/>
        <end position="62"/>
    </location>
</feature>
<sequence>MTAPSDGPDDVSRDSDAQRADRGDAERDGRRDVVVPMRLYKTITVFSTLIAVVGVVVGFVLLDAATIRLSLLRRLVIGLLKAVGIAPPSALLSAVLAVAGLVSIGVGAGVYVLGTRFRARGMGNPQEDADESSSNG</sequence>
<comment type="caution">
    <text evidence="4">The sequence shown here is derived from an EMBL/GenBank/DDBJ whole genome shotgun (WGS) entry which is preliminary data.</text>
</comment>
<dbReference type="Proteomes" id="UP001596434">
    <property type="component" value="Unassembled WGS sequence"/>
</dbReference>